<feature type="transmembrane region" description="Helical" evidence="1">
    <location>
        <begin position="94"/>
        <end position="115"/>
    </location>
</feature>
<proteinExistence type="predicted"/>
<dbReference type="RefSeq" id="WP_046131619.1">
    <property type="nucleotide sequence ID" value="NZ_CP035232.1"/>
</dbReference>
<keyword evidence="1" id="KW-0812">Transmembrane</keyword>
<dbReference type="Proteomes" id="UP000288675">
    <property type="component" value="Chromosome"/>
</dbReference>
<protein>
    <submittedName>
        <fullName evidence="2">Uncharacterized protein</fullName>
    </submittedName>
</protein>
<organism evidence="2 3">
    <name type="scientific">Bacillus glycinifermentans</name>
    <dbReference type="NCBI Taxonomy" id="1664069"/>
    <lineage>
        <taxon>Bacteria</taxon>
        <taxon>Bacillati</taxon>
        <taxon>Bacillota</taxon>
        <taxon>Bacilli</taxon>
        <taxon>Bacillales</taxon>
        <taxon>Bacillaceae</taxon>
        <taxon>Bacillus</taxon>
    </lineage>
</organism>
<sequence length="163" mass="18845">MSKKSKREYSLFDHVFAISTVLLMCIFIIVVPFLLFYGVFRLASLTPDITINSSGTFDSIVILLKFFTLTVVIIGIADVIFSQILLKKRGIINYIVESLFMFLLFYLYILIYSIFSHDIIFKNNGVALAALFLFVLYLLISVVYAVSQRIYRFVLKKIQEKHN</sequence>
<evidence type="ECO:0000313" key="3">
    <source>
        <dbReference type="Proteomes" id="UP000288675"/>
    </source>
</evidence>
<dbReference type="AlphaFoldDB" id="A0AAJ3YVB0"/>
<evidence type="ECO:0000313" key="2">
    <source>
        <dbReference type="EMBL" id="QAT63940.1"/>
    </source>
</evidence>
<dbReference type="GeneID" id="82851560"/>
<evidence type="ECO:0000256" key="1">
    <source>
        <dbReference type="SAM" id="Phobius"/>
    </source>
</evidence>
<dbReference type="KEGG" id="bgy:BGLY_0493"/>
<accession>A0AAJ3YVB0</accession>
<feature type="transmembrane region" description="Helical" evidence="1">
    <location>
        <begin position="127"/>
        <end position="147"/>
    </location>
</feature>
<feature type="transmembrane region" description="Helical" evidence="1">
    <location>
        <begin position="12"/>
        <end position="40"/>
    </location>
</feature>
<feature type="transmembrane region" description="Helical" evidence="1">
    <location>
        <begin position="60"/>
        <end position="82"/>
    </location>
</feature>
<name>A0AAJ3YVB0_9BACI</name>
<dbReference type="EMBL" id="CP035232">
    <property type="protein sequence ID" value="QAT63940.1"/>
    <property type="molecule type" value="Genomic_DNA"/>
</dbReference>
<keyword evidence="1" id="KW-0472">Membrane</keyword>
<gene>
    <name evidence="2" type="ORF">EQZ20_02595</name>
</gene>
<reference evidence="2 3" key="1">
    <citation type="submission" date="2019-01" db="EMBL/GenBank/DDBJ databases">
        <title>Genome sequence of Bacillus glycinifermentans SRCM103574.</title>
        <authorList>
            <person name="Kong H.-J."/>
            <person name="Jeong S.-Y."/>
            <person name="Jeong D.-Y."/>
        </authorList>
    </citation>
    <scope>NUCLEOTIDE SEQUENCE [LARGE SCALE GENOMIC DNA]</scope>
    <source>
        <strain evidence="2 3">SRCM103574</strain>
    </source>
</reference>
<keyword evidence="1" id="KW-1133">Transmembrane helix</keyword>